<dbReference type="STRING" id="717772.THIAE_01720"/>
<dbReference type="OrthoDB" id="9798929at2"/>
<dbReference type="RefSeq" id="WP_006459766.1">
    <property type="nucleotide sequence ID" value="NZ_CP007030.1"/>
</dbReference>
<dbReference type="KEGG" id="tao:THIAE_01720"/>
<dbReference type="GO" id="GO:0003677">
    <property type="term" value="F:DNA binding"/>
    <property type="evidence" value="ECO:0007669"/>
    <property type="project" value="UniProtKB-KW"/>
</dbReference>
<evidence type="ECO:0000256" key="1">
    <source>
        <dbReference type="ARBA" id="ARBA00010923"/>
    </source>
</evidence>
<proteinExistence type="inferred from homology"/>
<feature type="domain" description="Type I restriction modification DNA specificity" evidence="4">
    <location>
        <begin position="46"/>
        <end position="173"/>
    </location>
</feature>
<evidence type="ECO:0000256" key="3">
    <source>
        <dbReference type="ARBA" id="ARBA00023125"/>
    </source>
</evidence>
<dbReference type="InterPro" id="IPR044946">
    <property type="entry name" value="Restrct_endonuc_typeI_TRD_sf"/>
</dbReference>
<evidence type="ECO:0000313" key="5">
    <source>
        <dbReference type="EMBL" id="AHF00654.1"/>
    </source>
</evidence>
<dbReference type="Proteomes" id="UP000005380">
    <property type="component" value="Chromosome"/>
</dbReference>
<keyword evidence="5" id="KW-0540">Nuclease</keyword>
<dbReference type="GO" id="GO:0004519">
    <property type="term" value="F:endonuclease activity"/>
    <property type="evidence" value="ECO:0007669"/>
    <property type="project" value="UniProtKB-KW"/>
</dbReference>
<accession>W0DUJ8</accession>
<evidence type="ECO:0000259" key="4">
    <source>
        <dbReference type="Pfam" id="PF01420"/>
    </source>
</evidence>
<dbReference type="InterPro" id="IPR000055">
    <property type="entry name" value="Restrct_endonuc_typeI_TRD"/>
</dbReference>
<organism evidence="5 6">
    <name type="scientific">Thiomicrospira aerophila AL3</name>
    <dbReference type="NCBI Taxonomy" id="717772"/>
    <lineage>
        <taxon>Bacteria</taxon>
        <taxon>Pseudomonadati</taxon>
        <taxon>Pseudomonadota</taxon>
        <taxon>Gammaproteobacteria</taxon>
        <taxon>Thiotrichales</taxon>
        <taxon>Piscirickettsiaceae</taxon>
        <taxon>Thiomicrospira</taxon>
    </lineage>
</organism>
<dbReference type="GO" id="GO:0009307">
    <property type="term" value="P:DNA restriction-modification system"/>
    <property type="evidence" value="ECO:0007669"/>
    <property type="project" value="UniProtKB-KW"/>
</dbReference>
<dbReference type="Pfam" id="PF01420">
    <property type="entry name" value="Methylase_S"/>
    <property type="match status" value="2"/>
</dbReference>
<keyword evidence="6" id="KW-1185">Reference proteome</keyword>
<evidence type="ECO:0000256" key="2">
    <source>
        <dbReference type="ARBA" id="ARBA00022747"/>
    </source>
</evidence>
<keyword evidence="3" id="KW-0238">DNA-binding</keyword>
<reference evidence="5 6" key="1">
    <citation type="submission" date="2013-12" db="EMBL/GenBank/DDBJ databases">
        <authorList>
            <consortium name="DOE Joint Genome Institute"/>
            <person name="Kappler U."/>
            <person name="Huntemann M."/>
            <person name="Han J."/>
            <person name="Chen A."/>
            <person name="Kyrpides N."/>
            <person name="Mavromatis K."/>
            <person name="Markowitz V."/>
            <person name="Palaniappan K."/>
            <person name="Ivanova N."/>
            <person name="Schaumberg A."/>
            <person name="Pati A."/>
            <person name="Liolios K."/>
            <person name="Nordberg H.P."/>
            <person name="Cantor M.N."/>
            <person name="Hua S.X."/>
            <person name="Woyke T."/>
        </authorList>
    </citation>
    <scope>NUCLEOTIDE SEQUENCE [LARGE SCALE GENOMIC DNA]</scope>
    <source>
        <strain evidence="6">AL2</strain>
    </source>
</reference>
<keyword evidence="5" id="KW-0255">Endonuclease</keyword>
<feature type="domain" description="Type I restriction modification DNA specificity" evidence="4">
    <location>
        <begin position="256"/>
        <end position="392"/>
    </location>
</feature>
<dbReference type="Gene3D" id="3.90.220.20">
    <property type="entry name" value="DNA methylase specificity domains"/>
    <property type="match status" value="2"/>
</dbReference>
<dbReference type="PANTHER" id="PTHR30408">
    <property type="entry name" value="TYPE-1 RESTRICTION ENZYME ECOKI SPECIFICITY PROTEIN"/>
    <property type="match status" value="1"/>
</dbReference>
<name>W0DUJ8_9GAMM</name>
<dbReference type="SUPFAM" id="SSF116734">
    <property type="entry name" value="DNA methylase specificity domain"/>
    <property type="match status" value="2"/>
</dbReference>
<dbReference type="PANTHER" id="PTHR30408:SF13">
    <property type="entry name" value="TYPE I RESTRICTION ENZYME HINDI SPECIFICITY SUBUNIT"/>
    <property type="match status" value="1"/>
</dbReference>
<dbReference type="EMBL" id="CP007030">
    <property type="protein sequence ID" value="AHF00654.1"/>
    <property type="molecule type" value="Genomic_DNA"/>
</dbReference>
<dbReference type="eggNOG" id="COG0732">
    <property type="taxonomic scope" value="Bacteria"/>
</dbReference>
<dbReference type="InterPro" id="IPR052021">
    <property type="entry name" value="Type-I_RS_S_subunit"/>
</dbReference>
<evidence type="ECO:0000313" key="6">
    <source>
        <dbReference type="Proteomes" id="UP000005380"/>
    </source>
</evidence>
<comment type="similarity">
    <text evidence="1">Belongs to the type-I restriction system S methylase family.</text>
</comment>
<dbReference type="HOGENOM" id="CLU_021095_2_1_6"/>
<protein>
    <submittedName>
        <fullName evidence="5">Restriction endonuclease</fullName>
    </submittedName>
</protein>
<dbReference type="InParanoid" id="W0DUJ8"/>
<sequence length="450" mass="50356">MSSEFQEVIFDEFIELASEKVPVESLTLETYISTENMIPNKGGIEVASSLPNSKTVNKFVKGDTLFSNIRTYFEKVHFADFSGGASPDVLIFRTKSAQKLLPEYLYYIASNKDFIDFTVRTSKGAKMPRGDKGAIQGHKLLLPPLSTQQRISDILRTLDKKITLNRQINQTLEAMAQAMFKSWFVDFEPVKAKMQALENSGTEDDANLAAMQAISGKTADQLATLKTQHPDQYQQLHHTASLFPSAMQDSELGEIPAGWEVKSLDTMAHYQNGLALQKFRPEDENDFLPVVKIAQLKKGFTDGEEKASPNINPSCIIDDGDVVFSWSGTLVVDSWCGGKAALNQHLFKVTSDDHPKWFYYYFTKHHLDEFQRIAQAKAVTMGHIKREHLKKALCAVPDSDLIAHLGQTIKPLLDKAVAVRLENRTLTELRDTLLPKLLSGELQISTEDVA</sequence>
<dbReference type="REBASE" id="76823">
    <property type="entry name" value="S.TaeAL3ORF1735P"/>
</dbReference>
<keyword evidence="2" id="KW-0680">Restriction system</keyword>
<dbReference type="AlphaFoldDB" id="W0DUJ8"/>
<keyword evidence="5" id="KW-0378">Hydrolase</keyword>
<gene>
    <name evidence="5" type="ORF">THIAE_01720</name>
</gene>